<dbReference type="RefSeq" id="WP_273691026.1">
    <property type="nucleotide sequence ID" value="NZ_CP117411.1"/>
</dbReference>
<evidence type="ECO:0000313" key="2">
    <source>
        <dbReference type="EMBL" id="WCT75286.1"/>
    </source>
</evidence>
<feature type="chain" id="PRO_5045426435" description="DUF3617 family protein" evidence="1">
    <location>
        <begin position="24"/>
        <end position="164"/>
    </location>
</feature>
<dbReference type="Proteomes" id="UP001220395">
    <property type="component" value="Chromosome"/>
</dbReference>
<evidence type="ECO:0008006" key="4">
    <source>
        <dbReference type="Google" id="ProtNLM"/>
    </source>
</evidence>
<protein>
    <recommendedName>
        <fullName evidence="4">DUF3617 family protein</fullName>
    </recommendedName>
</protein>
<feature type="signal peptide" evidence="1">
    <location>
        <begin position="1"/>
        <end position="23"/>
    </location>
</feature>
<dbReference type="EMBL" id="CP117411">
    <property type="protein sequence ID" value="WCT75286.1"/>
    <property type="molecule type" value="Genomic_DNA"/>
</dbReference>
<name>A0ABY7TPX0_9SPHN</name>
<gene>
    <name evidence="2" type="ORF">PQ455_08735</name>
</gene>
<keyword evidence="1" id="KW-0732">Signal</keyword>
<organism evidence="2 3">
    <name type="scientific">Sphingomonas naphthae</name>
    <dbReference type="NCBI Taxonomy" id="1813468"/>
    <lineage>
        <taxon>Bacteria</taxon>
        <taxon>Pseudomonadati</taxon>
        <taxon>Pseudomonadota</taxon>
        <taxon>Alphaproteobacteria</taxon>
        <taxon>Sphingomonadales</taxon>
        <taxon>Sphingomonadaceae</taxon>
        <taxon>Sphingomonas</taxon>
    </lineage>
</organism>
<sequence length="164" mass="17460">MRNGMKLAAGLLGCAALAAPALAERIMAPPTPNFVVGYNASNAQMQMVELVPKGQTVQAWTTMITTQRMIGMKVPAATFLTELSKKLSAACPKGSATAVPMGGSAGLRYDCRMNTATGKMETTFARAINGPNDLYVVQVAYRSLAMPKEAGWAREYLGNVRLMP</sequence>
<evidence type="ECO:0000313" key="3">
    <source>
        <dbReference type="Proteomes" id="UP001220395"/>
    </source>
</evidence>
<accession>A0ABY7TPX0</accession>
<reference evidence="2 3" key="1">
    <citation type="submission" date="2023-02" db="EMBL/GenBank/DDBJ databases">
        <title>Genome sequence of Sphingomonas naphthae.</title>
        <authorList>
            <person name="Kim S."/>
            <person name="Heo J."/>
            <person name="Kwon S.-W."/>
        </authorList>
    </citation>
    <scope>NUCLEOTIDE SEQUENCE [LARGE SCALE GENOMIC DNA]</scope>
    <source>
        <strain evidence="2 3">KACC 18716</strain>
    </source>
</reference>
<keyword evidence="3" id="KW-1185">Reference proteome</keyword>
<evidence type="ECO:0000256" key="1">
    <source>
        <dbReference type="SAM" id="SignalP"/>
    </source>
</evidence>
<proteinExistence type="predicted"/>